<feature type="transmembrane region" description="Helical" evidence="1">
    <location>
        <begin position="594"/>
        <end position="614"/>
    </location>
</feature>
<keyword evidence="1" id="KW-0472">Membrane</keyword>
<protein>
    <submittedName>
        <fullName evidence="2">Uncharacterized protein</fullName>
    </submittedName>
</protein>
<reference evidence="2 3" key="1">
    <citation type="submission" date="2015-11" db="EMBL/GenBank/DDBJ databases">
        <title>Draft Genome Sequence of the Type Strain Trueperella bernardiae LCDC 89-0504T, Isolated from Blood Culture.</title>
        <authorList>
            <person name="Bernier A.-M."/>
            <person name="Bernard K."/>
        </authorList>
    </citation>
    <scope>NUCLEOTIDE SEQUENCE [LARGE SCALE GENOMIC DNA]</scope>
    <source>
        <strain evidence="2 3">LCDC 89-0504</strain>
    </source>
</reference>
<name>A0A0W1KKP2_9ACTO</name>
<feature type="transmembrane region" description="Helical" evidence="1">
    <location>
        <begin position="687"/>
        <end position="704"/>
    </location>
</feature>
<feature type="transmembrane region" description="Helical" evidence="1">
    <location>
        <begin position="710"/>
        <end position="728"/>
    </location>
</feature>
<evidence type="ECO:0000313" key="3">
    <source>
        <dbReference type="Proteomes" id="UP000054404"/>
    </source>
</evidence>
<feature type="transmembrane region" description="Helical" evidence="1">
    <location>
        <begin position="355"/>
        <end position="377"/>
    </location>
</feature>
<feature type="transmembrane region" description="Helical" evidence="1">
    <location>
        <begin position="514"/>
        <end position="537"/>
    </location>
</feature>
<keyword evidence="1" id="KW-1133">Transmembrane helix</keyword>
<dbReference type="PATRIC" id="fig|59561.3.peg.579"/>
<evidence type="ECO:0000256" key="1">
    <source>
        <dbReference type="SAM" id="Phobius"/>
    </source>
</evidence>
<feature type="transmembrane region" description="Helical" evidence="1">
    <location>
        <begin position="544"/>
        <end position="564"/>
    </location>
</feature>
<feature type="transmembrane region" description="Helical" evidence="1">
    <location>
        <begin position="472"/>
        <end position="494"/>
    </location>
</feature>
<dbReference type="STRING" id="59561.AQZ59_00587"/>
<gene>
    <name evidence="2" type="ORF">AQZ59_00587</name>
</gene>
<feature type="transmembrane region" description="Helical" evidence="1">
    <location>
        <begin position="570"/>
        <end position="587"/>
    </location>
</feature>
<accession>A0A0W1KKP2</accession>
<dbReference type="Gene3D" id="3.40.720.10">
    <property type="entry name" value="Alkaline Phosphatase, subunit A"/>
    <property type="match status" value="1"/>
</dbReference>
<dbReference type="InterPro" id="IPR017850">
    <property type="entry name" value="Alkaline_phosphatase_core_sf"/>
</dbReference>
<dbReference type="SUPFAM" id="SSF53649">
    <property type="entry name" value="Alkaline phosphatase-like"/>
    <property type="match status" value="1"/>
</dbReference>
<feature type="transmembrane region" description="Helical" evidence="1">
    <location>
        <begin position="653"/>
        <end position="675"/>
    </location>
</feature>
<keyword evidence="3" id="KW-1185">Reference proteome</keyword>
<evidence type="ECO:0000313" key="2">
    <source>
        <dbReference type="EMBL" id="KTF04600.1"/>
    </source>
</evidence>
<keyword evidence="1" id="KW-0812">Transmembrane</keyword>
<proteinExistence type="predicted"/>
<organism evidence="2 3">
    <name type="scientific">Trueperella bernardiae</name>
    <dbReference type="NCBI Taxonomy" id="59561"/>
    <lineage>
        <taxon>Bacteria</taxon>
        <taxon>Bacillati</taxon>
        <taxon>Actinomycetota</taxon>
        <taxon>Actinomycetes</taxon>
        <taxon>Actinomycetales</taxon>
        <taxon>Actinomycetaceae</taxon>
        <taxon>Trueperella</taxon>
    </lineage>
</organism>
<dbReference type="EMBL" id="LNIZ01000002">
    <property type="protein sequence ID" value="KTF04600.1"/>
    <property type="molecule type" value="Genomic_DNA"/>
</dbReference>
<feature type="transmembrane region" description="Helical" evidence="1">
    <location>
        <begin position="389"/>
        <end position="411"/>
    </location>
</feature>
<dbReference type="AlphaFoldDB" id="A0A0W1KKP2"/>
<feature type="transmembrane region" description="Helical" evidence="1">
    <location>
        <begin position="417"/>
        <end position="440"/>
    </location>
</feature>
<comment type="caution">
    <text evidence="2">The sequence shown here is derived from an EMBL/GenBank/DDBJ whole genome shotgun (WGS) entry which is preliminary data.</text>
</comment>
<sequence length="752" mass="78366">MAKSMRLGRAGIAIVVGTALALLASILLPLLRPDPEPMPRGNKVVFVGMTGLPWEAVGPRTPTLLALAEDSAIANVSVRTFDLTTCSLAGWATLNTGVRTRGLADSQQPCQEYGGTFVGRSLSQDGRLGVWDTLLEHNESNPLRPAFGALATTVTDAGLSVASIGGGGAVAIADDDGRPLGPALAVSSYGTVNQVVEAYELVSDADLVVIDLGSAHRDTTPSSHLEAALVPPGQVSAHTRAVAETIDSQLGELIATLEPGTTLIVSSIGDSDRRAARLQIFLETVIGESHHGLATSASTRKGGLIQNVDVHAAILDALGLTAPATSAGAAVTFLASDAGPATLVDANDRAIMTRAVVVLFYLLFVFGAALIFAAMIITIRGGRFGLHHVFALGVVAAMPVASFLINLLPWWRAGRFSTISFTVGVILIALVIAELAMLVVRRATRRRLAEEQAETGQTSDVLTAPDAGGLPAIALGPVLIACLTAVVIGVDAMLGSHLHASSVLGDQPQSGGRFYGISNAPFAIWAVSMIFLAVVAARVLAGRWIAVGVVSLLGSVAIFINGAPHIGADFGGPPPLLIGFLLLILMMRGVRITSLRVIVVGVAAAALAVGISWLDWLRPDPTHLGHFFQSLLDGQALDVVARKAHQLFTQVPWPSWIVAAVVLTGVVVAVRRAGLDPLRDRTDFPELRAGAIAAITTLLIAMLINDSGLVIPLIGGIYMGGLWVIAGLDGTENERYGRNVFETPLSKEHARG</sequence>
<dbReference type="Proteomes" id="UP000054404">
    <property type="component" value="Unassembled WGS sequence"/>
</dbReference>